<proteinExistence type="predicted"/>
<sequence length="121" mass="13507">MTRSCWSHVLVKLYPLAPVELRHEAGALTENLKRLNHVPEVEPNAGQGRTERAEKHLDRSSETFIVEIRRLNIATQPETLSRPQNTPLPLMMHRVIGAQSESAPNLKTCSITLAPDPDPSV</sequence>
<dbReference type="EMBL" id="CADEAL010000307">
    <property type="protein sequence ID" value="CAB1418140.1"/>
    <property type="molecule type" value="Genomic_DNA"/>
</dbReference>
<feature type="compositionally biased region" description="Basic and acidic residues" evidence="1">
    <location>
        <begin position="49"/>
        <end position="58"/>
    </location>
</feature>
<evidence type="ECO:0000313" key="3">
    <source>
        <dbReference type="Proteomes" id="UP001153269"/>
    </source>
</evidence>
<keyword evidence="3" id="KW-1185">Reference proteome</keyword>
<protein>
    <submittedName>
        <fullName evidence="2">Uncharacterized protein</fullName>
    </submittedName>
</protein>
<reference evidence="2" key="1">
    <citation type="submission" date="2020-03" db="EMBL/GenBank/DDBJ databases">
        <authorList>
            <person name="Weist P."/>
        </authorList>
    </citation>
    <scope>NUCLEOTIDE SEQUENCE</scope>
</reference>
<dbReference type="AlphaFoldDB" id="A0A9N7Y4L8"/>
<organism evidence="2 3">
    <name type="scientific">Pleuronectes platessa</name>
    <name type="common">European plaice</name>
    <dbReference type="NCBI Taxonomy" id="8262"/>
    <lineage>
        <taxon>Eukaryota</taxon>
        <taxon>Metazoa</taxon>
        <taxon>Chordata</taxon>
        <taxon>Craniata</taxon>
        <taxon>Vertebrata</taxon>
        <taxon>Euteleostomi</taxon>
        <taxon>Actinopterygii</taxon>
        <taxon>Neopterygii</taxon>
        <taxon>Teleostei</taxon>
        <taxon>Neoteleostei</taxon>
        <taxon>Acanthomorphata</taxon>
        <taxon>Carangaria</taxon>
        <taxon>Pleuronectiformes</taxon>
        <taxon>Pleuronectoidei</taxon>
        <taxon>Pleuronectidae</taxon>
        <taxon>Pleuronectes</taxon>
    </lineage>
</organism>
<evidence type="ECO:0000313" key="2">
    <source>
        <dbReference type="EMBL" id="CAB1418140.1"/>
    </source>
</evidence>
<accession>A0A9N7Y4L8</accession>
<evidence type="ECO:0000256" key="1">
    <source>
        <dbReference type="SAM" id="MobiDB-lite"/>
    </source>
</evidence>
<name>A0A9N7Y4L8_PLEPL</name>
<gene>
    <name evidence="2" type="ORF">PLEPLA_LOCUS5962</name>
</gene>
<feature type="region of interest" description="Disordered" evidence="1">
    <location>
        <begin position="37"/>
        <end position="58"/>
    </location>
</feature>
<comment type="caution">
    <text evidence="2">The sequence shown here is derived from an EMBL/GenBank/DDBJ whole genome shotgun (WGS) entry which is preliminary data.</text>
</comment>
<dbReference type="Proteomes" id="UP001153269">
    <property type="component" value="Unassembled WGS sequence"/>
</dbReference>